<sequence>MKLLTIILLTLCSFAFSQEHGVDSKNIIYGEVLGNSDQLFSANYERNYSLSRDNRFRIAGRAGIGFGFADQAKNDMTPRYSIPVQVIVLYGNHNNVEFILGVTPTFGKNFTNTLKDPAVTYRKSENMYYAGVGYRLIATGGFVVRVNPMIEFPSVNNRKAGFVLGVSLGYAL</sequence>
<evidence type="ECO:0000313" key="3">
    <source>
        <dbReference type="Proteomes" id="UP001225933"/>
    </source>
</evidence>
<accession>A0AAJ1R477</accession>
<feature type="signal peptide" evidence="1">
    <location>
        <begin position="1"/>
        <end position="17"/>
    </location>
</feature>
<organism evidence="2 3">
    <name type="scientific">Chryseobacterium gambrini</name>
    <dbReference type="NCBI Taxonomy" id="373672"/>
    <lineage>
        <taxon>Bacteria</taxon>
        <taxon>Pseudomonadati</taxon>
        <taxon>Bacteroidota</taxon>
        <taxon>Flavobacteriia</taxon>
        <taxon>Flavobacteriales</taxon>
        <taxon>Weeksellaceae</taxon>
        <taxon>Chryseobacterium group</taxon>
        <taxon>Chryseobacterium</taxon>
    </lineage>
</organism>
<reference evidence="2" key="1">
    <citation type="submission" date="2023-06" db="EMBL/GenBank/DDBJ databases">
        <title>Two Chryseobacterium gambrini strains from China.</title>
        <authorList>
            <person name="Zeng J."/>
            <person name="Wu Y."/>
        </authorList>
    </citation>
    <scope>NUCLEOTIDE SEQUENCE</scope>
    <source>
        <strain evidence="2">SQ219</strain>
    </source>
</reference>
<protein>
    <recommendedName>
        <fullName evidence="4">Outer membrane protein beta-barrel domain-containing protein</fullName>
    </recommendedName>
</protein>
<evidence type="ECO:0008006" key="4">
    <source>
        <dbReference type="Google" id="ProtNLM"/>
    </source>
</evidence>
<feature type="chain" id="PRO_5042539047" description="Outer membrane protein beta-barrel domain-containing protein" evidence="1">
    <location>
        <begin position="18"/>
        <end position="172"/>
    </location>
</feature>
<dbReference type="EMBL" id="JAUHGV010000015">
    <property type="protein sequence ID" value="MDN4013378.1"/>
    <property type="molecule type" value="Genomic_DNA"/>
</dbReference>
<proteinExistence type="predicted"/>
<keyword evidence="1" id="KW-0732">Signal</keyword>
<evidence type="ECO:0000313" key="2">
    <source>
        <dbReference type="EMBL" id="MDN4013378.1"/>
    </source>
</evidence>
<name>A0AAJ1R477_9FLAO</name>
<dbReference type="Proteomes" id="UP001225933">
    <property type="component" value="Unassembled WGS sequence"/>
</dbReference>
<comment type="caution">
    <text evidence="2">The sequence shown here is derived from an EMBL/GenBank/DDBJ whole genome shotgun (WGS) entry which is preliminary data.</text>
</comment>
<gene>
    <name evidence="2" type="ORF">QX233_12955</name>
</gene>
<dbReference type="RefSeq" id="WP_214590042.1">
    <property type="nucleotide sequence ID" value="NZ_JAUHGV010000015.1"/>
</dbReference>
<evidence type="ECO:0000256" key="1">
    <source>
        <dbReference type="SAM" id="SignalP"/>
    </source>
</evidence>
<dbReference type="AlphaFoldDB" id="A0AAJ1R477"/>